<dbReference type="EMBL" id="VWSH01000001">
    <property type="protein sequence ID" value="KAA5537372.1"/>
    <property type="molecule type" value="Genomic_DNA"/>
</dbReference>
<gene>
    <name evidence="1" type="ORF">F0919_06770</name>
</gene>
<keyword evidence="1" id="KW-0808">Transferase</keyword>
<proteinExistence type="predicted"/>
<dbReference type="GO" id="GO:0016740">
    <property type="term" value="F:transferase activity"/>
    <property type="evidence" value="ECO:0007669"/>
    <property type="project" value="UniProtKB-KW"/>
</dbReference>
<organism evidence="1 2">
    <name type="scientific">Taibaiella lutea</name>
    <dbReference type="NCBI Taxonomy" id="2608001"/>
    <lineage>
        <taxon>Bacteria</taxon>
        <taxon>Pseudomonadati</taxon>
        <taxon>Bacteroidota</taxon>
        <taxon>Chitinophagia</taxon>
        <taxon>Chitinophagales</taxon>
        <taxon>Chitinophagaceae</taxon>
        <taxon>Taibaiella</taxon>
    </lineage>
</organism>
<evidence type="ECO:0000313" key="1">
    <source>
        <dbReference type="EMBL" id="KAA5537372.1"/>
    </source>
</evidence>
<keyword evidence="2" id="KW-1185">Reference proteome</keyword>
<dbReference type="Pfam" id="PF13528">
    <property type="entry name" value="Glyco_trans_1_3"/>
    <property type="match status" value="1"/>
</dbReference>
<sequence length="344" mass="39060">MKILYAIQGTGNGHLCRAKDIYPELQKYGEVDLLVSGYQSDIPLPFPVKYRLKGLSFIFGKHGGVSLMQTAKRLNLFQFVRDAYRLPVEDYDLIVNDFEPISAWACKFHGHPCIALSHQSAVVHEAVPKPKKDGWFGRSILKYYAPFSSHYGFHFKRYDSNVFLPVIRKEVQALESSTGKHYTVYLPSYNAEALVRFLSKTQKVEWQVFCKHTKEAFQFENISVSPISNDAFLKSLSECKGALLGAGFEGPSEALYLNKKLMVVPMMRQIEQQCNAAALEQLGVPVIPSLQPKYFEKVNEWILNDSKVEVTFSKETAAVAVEQLIHDFLEGVEKRLGNPMPDFY</sequence>
<evidence type="ECO:0000313" key="2">
    <source>
        <dbReference type="Proteomes" id="UP000323632"/>
    </source>
</evidence>
<dbReference type="Proteomes" id="UP000323632">
    <property type="component" value="Unassembled WGS sequence"/>
</dbReference>
<name>A0A5M6CTS5_9BACT</name>
<reference evidence="1 2" key="1">
    <citation type="submission" date="2019-09" db="EMBL/GenBank/DDBJ databases">
        <title>Genome sequence and assembly of Taibaiella sp.</title>
        <authorList>
            <person name="Chhetri G."/>
        </authorList>
    </citation>
    <scope>NUCLEOTIDE SEQUENCE [LARGE SCALE GENOMIC DNA]</scope>
    <source>
        <strain evidence="1 2">KVB11</strain>
    </source>
</reference>
<accession>A0A5M6CTS5</accession>
<dbReference type="RefSeq" id="WP_150031948.1">
    <property type="nucleotide sequence ID" value="NZ_VWSH01000001.1"/>
</dbReference>
<protein>
    <submittedName>
        <fullName evidence="1">Glycosyl transferase</fullName>
    </submittedName>
</protein>
<dbReference type="AlphaFoldDB" id="A0A5M6CTS5"/>
<comment type="caution">
    <text evidence="1">The sequence shown here is derived from an EMBL/GenBank/DDBJ whole genome shotgun (WGS) entry which is preliminary data.</text>
</comment>